<dbReference type="InterPro" id="IPR011050">
    <property type="entry name" value="Pectin_lyase_fold/virulence"/>
</dbReference>
<gene>
    <name evidence="1" type="ORF">EII38_04495</name>
</gene>
<dbReference type="EMBL" id="RQZA01000003">
    <property type="protein sequence ID" value="RRD31695.1"/>
    <property type="molecule type" value="Genomic_DNA"/>
</dbReference>
<proteinExistence type="predicted"/>
<comment type="caution">
    <text evidence="1">The sequence shown here is derived from an EMBL/GenBank/DDBJ whole genome shotgun (WGS) entry which is preliminary data.</text>
</comment>
<name>A0A3P1VE28_9STRE</name>
<dbReference type="Gene3D" id="2.60.40.3760">
    <property type="match status" value="3"/>
</dbReference>
<accession>A0A3P1VE28</accession>
<keyword evidence="2" id="KW-1185">Reference proteome</keyword>
<evidence type="ECO:0008006" key="3">
    <source>
        <dbReference type="Google" id="ProtNLM"/>
    </source>
</evidence>
<dbReference type="SUPFAM" id="SSF51126">
    <property type="entry name" value="Pectin lyase-like"/>
    <property type="match status" value="1"/>
</dbReference>
<organism evidence="1 2">
    <name type="scientific">Streptococcus minor</name>
    <dbReference type="NCBI Taxonomy" id="229549"/>
    <lineage>
        <taxon>Bacteria</taxon>
        <taxon>Bacillati</taxon>
        <taxon>Bacillota</taxon>
        <taxon>Bacilli</taxon>
        <taxon>Lactobacillales</taxon>
        <taxon>Streptococcaceae</taxon>
        <taxon>Streptococcus</taxon>
    </lineage>
</organism>
<dbReference type="Gene3D" id="2.160.20.10">
    <property type="entry name" value="Single-stranded right-handed beta-helix, Pectin lyase-like"/>
    <property type="match status" value="1"/>
</dbReference>
<protein>
    <recommendedName>
        <fullName evidence="3">Pectate lyase superfamily protein domain-containing protein</fullName>
    </recommendedName>
</protein>
<dbReference type="Proteomes" id="UP000281771">
    <property type="component" value="Unassembled WGS sequence"/>
</dbReference>
<reference evidence="1 2" key="1">
    <citation type="submission" date="2018-11" db="EMBL/GenBank/DDBJ databases">
        <title>Genomes From Bacteria Associated with the Canine Oral Cavity: a Test Case for Automated Genome-Based Taxonomic Assignment.</title>
        <authorList>
            <person name="Coil D.A."/>
            <person name="Jospin G."/>
            <person name="Darling A.E."/>
            <person name="Wallis C."/>
            <person name="Davis I.J."/>
            <person name="Harris S."/>
            <person name="Eisen J.A."/>
            <person name="Holcombe L.J."/>
            <person name="O'Flynn C."/>
        </authorList>
    </citation>
    <scope>NUCLEOTIDE SEQUENCE [LARGE SCALE GENOMIC DNA]</scope>
    <source>
        <strain evidence="1 2">OH4621_COT-116</strain>
    </source>
</reference>
<dbReference type="Pfam" id="PF08481">
    <property type="entry name" value="GBS_Bsp-like"/>
    <property type="match status" value="3"/>
</dbReference>
<dbReference type="AlphaFoldDB" id="A0A3P1VE28"/>
<dbReference type="InterPro" id="IPR013688">
    <property type="entry name" value="GBS_Bsp-like"/>
</dbReference>
<dbReference type="InterPro" id="IPR012334">
    <property type="entry name" value="Pectin_lyas_fold"/>
</dbReference>
<evidence type="ECO:0000313" key="2">
    <source>
        <dbReference type="Proteomes" id="UP000281771"/>
    </source>
</evidence>
<sequence length="636" mass="71833">MYAVWTEDRSQDDLKWYVADKRLNYNVDLSKAHRAYGFYNIHTYLSDKGKMLGLNATKFEVKKPKVTMTVVKKNDNEYQVKLSGLTSDISFVDTPIWTEHKQQDDIVWQGTKKEANGLYITTIQLSKHNYESGKYNVHAYGHSKITGKYEGLLASSHVVKQLPVTSTVTKSHNDYTVTLSNVPSYLQAVKVPIWSMRDGQDDIVWYVANKQANGSYVTTFNLSKHKSNIGDYAIHAYGQTNTGKMSGLLATSYKVADLEVKHPAKYKQHQTVEIQGYATHESNGYYLVPHQNWIGTVKAVNKNVNNAVGGWEYHIIYDNGQQNVHVLEQDIRFVYHVNLKATNNRTQNNQALQSAFDYAKAHRDVTLYLPKGDYVIGSSISESQLSPHNKSEYVTLASNTKLRGNDKGTNLVVDGTMLWFGLPTGQNGTDGVSNLTLDNLHVRAKDERNGNYFMVMLNHGNNILVQRSSFTMVQKQSRHIFDLGGVQNATFKNNKFVGYAPELTHVNSIPPGIDLHKFYAEAIQLDYANNHGGWDAGMIRRIAPQAYQVHNRNTVLSNNISILYNQFLPFYKDGRLVAYSSTVGQHSSQVGNVTILGNRFEKTLSSRYHHGSWIMKPIHYMSAGGKRAIVRDNVII</sequence>
<evidence type="ECO:0000313" key="1">
    <source>
        <dbReference type="EMBL" id="RRD31695.1"/>
    </source>
</evidence>